<accession>A0A3A5MEA1</accession>
<organism evidence="5 6">
    <name type="scientific">Cryobacterium melibiosiphilum</name>
    <dbReference type="NCBI Taxonomy" id="995039"/>
    <lineage>
        <taxon>Bacteria</taxon>
        <taxon>Bacillati</taxon>
        <taxon>Actinomycetota</taxon>
        <taxon>Actinomycetes</taxon>
        <taxon>Micrococcales</taxon>
        <taxon>Microbacteriaceae</taxon>
        <taxon>Cryobacterium</taxon>
    </lineage>
</organism>
<dbReference type="OrthoDB" id="9807064at2"/>
<dbReference type="InterPro" id="IPR045864">
    <property type="entry name" value="aa-tRNA-synth_II/BPL/LPL"/>
</dbReference>
<dbReference type="EC" id="6.3.4.15" evidence="3"/>
<evidence type="ECO:0000313" key="5">
    <source>
        <dbReference type="EMBL" id="RJT87782.1"/>
    </source>
</evidence>
<evidence type="ECO:0000256" key="1">
    <source>
        <dbReference type="ARBA" id="ARBA00022598"/>
    </source>
</evidence>
<keyword evidence="2" id="KW-0092">Biotin</keyword>
<dbReference type="SUPFAM" id="SSF55681">
    <property type="entry name" value="Class II aaRS and biotin synthetases"/>
    <property type="match status" value="1"/>
</dbReference>
<evidence type="ECO:0000313" key="6">
    <source>
        <dbReference type="Proteomes" id="UP000272015"/>
    </source>
</evidence>
<evidence type="ECO:0000259" key="4">
    <source>
        <dbReference type="PROSITE" id="PS51733"/>
    </source>
</evidence>
<name>A0A3A5MEA1_9MICO</name>
<dbReference type="InterPro" id="IPR003142">
    <property type="entry name" value="BPL_C"/>
</dbReference>
<dbReference type="GO" id="GO:0004077">
    <property type="term" value="F:biotin--[biotin carboxyl-carrier protein] ligase activity"/>
    <property type="evidence" value="ECO:0007669"/>
    <property type="project" value="UniProtKB-EC"/>
</dbReference>
<dbReference type="RefSeq" id="WP_119975117.1">
    <property type="nucleotide sequence ID" value="NZ_JBHSQA010000011.1"/>
</dbReference>
<dbReference type="EMBL" id="QZVS01000087">
    <property type="protein sequence ID" value="RJT87782.1"/>
    <property type="molecule type" value="Genomic_DNA"/>
</dbReference>
<dbReference type="InterPro" id="IPR004408">
    <property type="entry name" value="Biotin_CoA_COase_ligase"/>
</dbReference>
<dbReference type="Proteomes" id="UP000272015">
    <property type="component" value="Unassembled WGS sequence"/>
</dbReference>
<dbReference type="CDD" id="cd16442">
    <property type="entry name" value="BPL"/>
    <property type="match status" value="1"/>
</dbReference>
<feature type="domain" description="BPL/LPL catalytic" evidence="4">
    <location>
        <begin position="24"/>
        <end position="236"/>
    </location>
</feature>
<keyword evidence="6" id="KW-1185">Reference proteome</keyword>
<gene>
    <name evidence="5" type="ORF">D6T64_13035</name>
</gene>
<dbReference type="Gene3D" id="3.30.930.10">
    <property type="entry name" value="Bira Bifunctional Protein, Domain 2"/>
    <property type="match status" value="1"/>
</dbReference>
<dbReference type="PANTHER" id="PTHR12835:SF5">
    <property type="entry name" value="BIOTIN--PROTEIN LIGASE"/>
    <property type="match status" value="1"/>
</dbReference>
<proteinExistence type="predicted"/>
<dbReference type="Pfam" id="PF03099">
    <property type="entry name" value="BPL_LplA_LipB"/>
    <property type="match status" value="1"/>
</dbReference>
<sequence length="308" mass="31778">MEFALSRALVHRNAARFEYLAEAGSTNTVLVGYAAGSAAPATDAPAGTAAPLAAAWPELSVVVTDNQTRGRGRLGRTWMAPTGKSLAISVLLRPATAARAALPPERLGWFPLLAGAAMTRAVRALVQASEVPVTDQREPENPAHEVTLKWPNDVLIDGYKVSGILSELLPSSGGPSGGSTGSGIVIGAGLNVSLDEHDLPTLTSTSLLLVTGTDPNPDAVLAAYLTELFTLYRDFLAADADPLTSGLLAEVTRLCGTIGSVVRVELPGGADLIGTATGIDELGRLIVADQVDGEPIAVSAGDVTHLRY</sequence>
<dbReference type="PROSITE" id="PS51733">
    <property type="entry name" value="BPL_LPL_CATALYTIC"/>
    <property type="match status" value="1"/>
</dbReference>
<dbReference type="InterPro" id="IPR004143">
    <property type="entry name" value="BPL_LPL_catalytic"/>
</dbReference>
<evidence type="ECO:0000256" key="2">
    <source>
        <dbReference type="ARBA" id="ARBA00023267"/>
    </source>
</evidence>
<evidence type="ECO:0000256" key="3">
    <source>
        <dbReference type="ARBA" id="ARBA00024227"/>
    </source>
</evidence>
<comment type="caution">
    <text evidence="5">The sequence shown here is derived from an EMBL/GenBank/DDBJ whole genome shotgun (WGS) entry which is preliminary data.</text>
</comment>
<dbReference type="PANTHER" id="PTHR12835">
    <property type="entry name" value="BIOTIN PROTEIN LIGASE"/>
    <property type="match status" value="1"/>
</dbReference>
<dbReference type="Pfam" id="PF02237">
    <property type="entry name" value="BPL_C"/>
    <property type="match status" value="1"/>
</dbReference>
<dbReference type="AlphaFoldDB" id="A0A3A5MEA1"/>
<dbReference type="Gene3D" id="2.30.30.100">
    <property type="match status" value="1"/>
</dbReference>
<reference evidence="5 6" key="1">
    <citation type="submission" date="2018-09" db="EMBL/GenBank/DDBJ databases">
        <title>Novel species of Cryobacterium.</title>
        <authorList>
            <person name="Liu Q."/>
            <person name="Xin Y.-H."/>
        </authorList>
    </citation>
    <scope>NUCLEOTIDE SEQUENCE [LARGE SCALE GENOMIC DNA]</scope>
    <source>
        <strain evidence="5 6">Hh39</strain>
    </source>
</reference>
<keyword evidence="1 5" id="KW-0436">Ligase</keyword>
<dbReference type="GO" id="GO:0005737">
    <property type="term" value="C:cytoplasm"/>
    <property type="evidence" value="ECO:0007669"/>
    <property type="project" value="TreeGrafter"/>
</dbReference>
<protein>
    <recommendedName>
        <fullName evidence="3">biotin--[biotin carboxyl-carrier protein] ligase</fullName>
        <ecNumber evidence="3">6.3.4.15</ecNumber>
    </recommendedName>
</protein>